<name>A0A0N8PSK6_9CHLR</name>
<dbReference type="Proteomes" id="UP000050509">
    <property type="component" value="Unassembled WGS sequence"/>
</dbReference>
<evidence type="ECO:0000313" key="2">
    <source>
        <dbReference type="EMBL" id="KPV52989.1"/>
    </source>
</evidence>
<dbReference type="EMBL" id="LJCR01000374">
    <property type="protein sequence ID" value="KPV52989.1"/>
    <property type="molecule type" value="Genomic_DNA"/>
</dbReference>
<proteinExistence type="predicted"/>
<sequence>MVSSSVRLSAGATSAPKRVSAPRKAASAARSCSSKASWRSVSILRRLSSPSMDFVFVMDCFPLCAAGRFAAPAGMVASVSLNNRCVQA</sequence>
<accession>A0A0N8PSK6</accession>
<dbReference type="AlphaFoldDB" id="A0A0N8PSK6"/>
<protein>
    <submittedName>
        <fullName evidence="2">Uncharacterized protein</fullName>
    </submittedName>
</protein>
<evidence type="ECO:0000313" key="3">
    <source>
        <dbReference type="Proteomes" id="UP000050509"/>
    </source>
</evidence>
<reference evidence="2 3" key="1">
    <citation type="submission" date="2015-09" db="EMBL/GenBank/DDBJ databases">
        <title>Draft genome sequence of Kouleothrix aurantiaca JCM 19913.</title>
        <authorList>
            <person name="Hemp J."/>
        </authorList>
    </citation>
    <scope>NUCLEOTIDE SEQUENCE [LARGE SCALE GENOMIC DNA]</scope>
    <source>
        <strain evidence="2 3">COM-B</strain>
    </source>
</reference>
<feature type="region of interest" description="Disordered" evidence="1">
    <location>
        <begin position="1"/>
        <end position="34"/>
    </location>
</feature>
<keyword evidence="3" id="KW-1185">Reference proteome</keyword>
<feature type="compositionally biased region" description="Low complexity" evidence="1">
    <location>
        <begin position="17"/>
        <end position="34"/>
    </location>
</feature>
<comment type="caution">
    <text evidence="2">The sequence shown here is derived from an EMBL/GenBank/DDBJ whole genome shotgun (WGS) entry which is preliminary data.</text>
</comment>
<evidence type="ECO:0000256" key="1">
    <source>
        <dbReference type="SAM" id="MobiDB-lite"/>
    </source>
</evidence>
<organism evidence="2 3">
    <name type="scientific">Kouleothrix aurantiaca</name>
    <dbReference type="NCBI Taxonomy" id="186479"/>
    <lineage>
        <taxon>Bacteria</taxon>
        <taxon>Bacillati</taxon>
        <taxon>Chloroflexota</taxon>
        <taxon>Chloroflexia</taxon>
        <taxon>Chloroflexales</taxon>
        <taxon>Roseiflexineae</taxon>
        <taxon>Roseiflexaceae</taxon>
        <taxon>Kouleothrix</taxon>
    </lineage>
</organism>
<gene>
    <name evidence="2" type="ORF">SE17_12230</name>
</gene>